<dbReference type="GO" id="GO:0008836">
    <property type="term" value="F:diaminopimelate decarboxylase activity"/>
    <property type="evidence" value="ECO:0007669"/>
    <property type="project" value="TreeGrafter"/>
</dbReference>
<dbReference type="InterPro" id="IPR022644">
    <property type="entry name" value="De-COase2_N"/>
</dbReference>
<reference evidence="5 6" key="1">
    <citation type="submission" date="2019-08" db="EMBL/GenBank/DDBJ databases">
        <authorList>
            <person name="Khan S.A."/>
            <person name="Jeon C.O."/>
            <person name="Jeong S.E."/>
        </authorList>
    </citation>
    <scope>NUCLEOTIDE SEQUENCE [LARGE SCALE GENOMIC DNA]</scope>
    <source>
        <strain evidence="6">IMCC1728</strain>
    </source>
</reference>
<proteinExistence type="predicted"/>
<dbReference type="InterPro" id="IPR029066">
    <property type="entry name" value="PLP-binding_barrel"/>
</dbReference>
<evidence type="ECO:0000256" key="3">
    <source>
        <dbReference type="PIRSR" id="PIRSR600183-50"/>
    </source>
</evidence>
<gene>
    <name evidence="5" type="ORF">FSC37_22430</name>
</gene>
<dbReference type="Proteomes" id="UP000321832">
    <property type="component" value="Unassembled WGS sequence"/>
</dbReference>
<keyword evidence="6" id="KW-1185">Reference proteome</keyword>
<dbReference type="InterPro" id="IPR022653">
    <property type="entry name" value="De-COase2_pyr-phos_BS"/>
</dbReference>
<evidence type="ECO:0000256" key="2">
    <source>
        <dbReference type="ARBA" id="ARBA00022898"/>
    </source>
</evidence>
<name>A0A5C6TQ97_9BURK</name>
<dbReference type="PROSITE" id="PS00878">
    <property type="entry name" value="ODR_DC_2_1"/>
    <property type="match status" value="1"/>
</dbReference>
<evidence type="ECO:0000259" key="4">
    <source>
        <dbReference type="Pfam" id="PF02784"/>
    </source>
</evidence>
<dbReference type="SUPFAM" id="SSF50621">
    <property type="entry name" value="Alanine racemase C-terminal domain-like"/>
    <property type="match status" value="1"/>
</dbReference>
<dbReference type="InterPro" id="IPR000183">
    <property type="entry name" value="Orn/DAP/Arg_de-COase"/>
</dbReference>
<dbReference type="PANTHER" id="PTHR43727:SF3">
    <property type="entry name" value="GROUP IV DECARBOXYLASE"/>
    <property type="match status" value="1"/>
</dbReference>
<dbReference type="PANTHER" id="PTHR43727">
    <property type="entry name" value="DIAMINOPIMELATE DECARBOXYLASE"/>
    <property type="match status" value="1"/>
</dbReference>
<feature type="active site" description="Proton donor" evidence="3">
    <location>
        <position position="320"/>
    </location>
</feature>
<protein>
    <submittedName>
        <fullName evidence="5">Pyridoxal-dependent decarboxylase, pyridoxal binding domain protein</fullName>
    </submittedName>
</protein>
<dbReference type="Gene3D" id="3.20.20.10">
    <property type="entry name" value="Alanine racemase"/>
    <property type="match status" value="1"/>
</dbReference>
<feature type="modified residue" description="N6-(pyridoxal phosphate)lysine" evidence="3">
    <location>
        <position position="38"/>
    </location>
</feature>
<comment type="caution">
    <text evidence="5">The sequence shown here is derived from an EMBL/GenBank/DDBJ whole genome shotgun (WGS) entry which is preliminary data.</text>
</comment>
<evidence type="ECO:0000313" key="6">
    <source>
        <dbReference type="Proteomes" id="UP000321832"/>
    </source>
</evidence>
<dbReference type="PROSITE" id="PS00879">
    <property type="entry name" value="ODR_DC_2_2"/>
    <property type="match status" value="1"/>
</dbReference>
<evidence type="ECO:0000313" key="5">
    <source>
        <dbReference type="EMBL" id="TXC62125.1"/>
    </source>
</evidence>
<comment type="cofactor">
    <cofactor evidence="1 3">
        <name>pyridoxal 5'-phosphate</name>
        <dbReference type="ChEBI" id="CHEBI:597326"/>
    </cofactor>
</comment>
<dbReference type="SUPFAM" id="SSF51419">
    <property type="entry name" value="PLP-binding barrel"/>
    <property type="match status" value="1"/>
</dbReference>
<dbReference type="Pfam" id="PF02784">
    <property type="entry name" value="Orn_Arg_deC_N"/>
    <property type="match status" value="1"/>
</dbReference>
<accession>A0A5C6TQ97</accession>
<dbReference type="AlphaFoldDB" id="A0A5C6TQ97"/>
<dbReference type="PRINTS" id="PR01179">
    <property type="entry name" value="ODADCRBXLASE"/>
</dbReference>
<dbReference type="GO" id="GO:0009089">
    <property type="term" value="P:lysine biosynthetic process via diaminopimelate"/>
    <property type="evidence" value="ECO:0007669"/>
    <property type="project" value="TreeGrafter"/>
</dbReference>
<dbReference type="Gene3D" id="2.40.37.10">
    <property type="entry name" value="Lyase, Ornithine Decarboxylase, Chain A, domain 1"/>
    <property type="match status" value="1"/>
</dbReference>
<dbReference type="InterPro" id="IPR009006">
    <property type="entry name" value="Ala_racemase/Decarboxylase_C"/>
</dbReference>
<sequence>MAEYGSPLYVTSEAQLRQNLLQLSELVGGANAVAFPVKANPSFEVLRTLALAGAAADCASGYEVRRALACGFAPTSVLYNSPAPDPGLLVQVYNAGGTVIADSVSAIAQLSVGAEPGRGRLLFRVTFRAPVGYDQDQDWKALVAHADPTGKFGIPQEDVPELLSECRIPVNGLHVHVGTLMDNLQAFEASMAALHEMVEIWRNRFSHPLDILNLGGGLGVVFEEDQLFPSRRAFVDCLRRDMLPDITYLIEPGNSLVADACALITRVVNTKNMRGKKWAICDVGSDQLLRATTLSWRSRVLHQGKPLPRQGPDSVGGPLCFAGDVLLPETDLSAVQTNDLLLIQHTGAYSFAVSNHFNGRLGPAHLIIRSDGRTSMAMAPEDDFFELATLSALPGAMQQNVPWEVITPNRVGSLSSPYLRAHIREDSYEVLEVKKQDRYYIYKIAASSPLGVLSLPFALRIVADLGVVSLLDVIGKETKDVPVWGTRLAMTADRLLPTKRPLILKVWISSRHSLPTQKPSFDVRFEFNDGDFAGTVRAAY</sequence>
<dbReference type="EMBL" id="VOPW01000002">
    <property type="protein sequence ID" value="TXC62125.1"/>
    <property type="molecule type" value="Genomic_DNA"/>
</dbReference>
<dbReference type="InterPro" id="IPR022657">
    <property type="entry name" value="De-COase2_CS"/>
</dbReference>
<organism evidence="5 6">
    <name type="scientific">Piscinibacter aquaticus</name>
    <dbReference type="NCBI Taxonomy" id="392597"/>
    <lineage>
        <taxon>Bacteria</taxon>
        <taxon>Pseudomonadati</taxon>
        <taxon>Pseudomonadota</taxon>
        <taxon>Betaproteobacteria</taxon>
        <taxon>Burkholderiales</taxon>
        <taxon>Sphaerotilaceae</taxon>
        <taxon>Piscinibacter</taxon>
    </lineage>
</organism>
<feature type="domain" description="Orn/DAP/Arg decarboxylase 2 N-terminal" evidence="4">
    <location>
        <begin position="16"/>
        <end position="258"/>
    </location>
</feature>
<evidence type="ECO:0000256" key="1">
    <source>
        <dbReference type="ARBA" id="ARBA00001933"/>
    </source>
</evidence>
<keyword evidence="2 3" id="KW-0663">Pyridoxal phosphate</keyword>